<dbReference type="InterPro" id="IPR003594">
    <property type="entry name" value="HATPase_dom"/>
</dbReference>
<evidence type="ECO:0000256" key="3">
    <source>
        <dbReference type="ARBA" id="ARBA00022553"/>
    </source>
</evidence>
<accession>A0A928VMA6</accession>
<dbReference type="GO" id="GO:0016036">
    <property type="term" value="P:cellular response to phosphate starvation"/>
    <property type="evidence" value="ECO:0007669"/>
    <property type="project" value="TreeGrafter"/>
</dbReference>
<dbReference type="AlphaFoldDB" id="A0A928VMA6"/>
<evidence type="ECO:0000256" key="6">
    <source>
        <dbReference type="ARBA" id="ARBA00023012"/>
    </source>
</evidence>
<evidence type="ECO:0000313" key="8">
    <source>
        <dbReference type="EMBL" id="MBE9029125.1"/>
    </source>
</evidence>
<dbReference type="GO" id="GO:0000155">
    <property type="term" value="F:phosphorelay sensor kinase activity"/>
    <property type="evidence" value="ECO:0007669"/>
    <property type="project" value="InterPro"/>
</dbReference>
<evidence type="ECO:0000259" key="7">
    <source>
        <dbReference type="PROSITE" id="PS50109"/>
    </source>
</evidence>
<dbReference type="CDD" id="cd00075">
    <property type="entry name" value="HATPase"/>
    <property type="match status" value="1"/>
</dbReference>
<comment type="catalytic activity">
    <reaction evidence="1">
        <text>ATP + protein L-histidine = ADP + protein N-phospho-L-histidine.</text>
        <dbReference type="EC" id="2.7.13.3"/>
    </reaction>
</comment>
<keyword evidence="5 8" id="KW-0418">Kinase</keyword>
<dbReference type="Pfam" id="PF02518">
    <property type="entry name" value="HATPase_c"/>
    <property type="match status" value="1"/>
</dbReference>
<dbReference type="InterPro" id="IPR050351">
    <property type="entry name" value="BphY/WalK/GraS-like"/>
</dbReference>
<keyword evidence="3" id="KW-0597">Phosphoprotein</keyword>
<keyword evidence="9" id="KW-1185">Reference proteome</keyword>
<dbReference type="PANTHER" id="PTHR45453:SF1">
    <property type="entry name" value="PHOSPHATE REGULON SENSOR PROTEIN PHOR"/>
    <property type="match status" value="1"/>
</dbReference>
<dbReference type="InterPro" id="IPR036890">
    <property type="entry name" value="HATPase_C_sf"/>
</dbReference>
<evidence type="ECO:0000256" key="4">
    <source>
        <dbReference type="ARBA" id="ARBA00022679"/>
    </source>
</evidence>
<gene>
    <name evidence="8" type="ORF">IQ266_05030</name>
</gene>
<dbReference type="FunFam" id="3.30.565.10:FF:000006">
    <property type="entry name" value="Sensor histidine kinase WalK"/>
    <property type="match status" value="1"/>
</dbReference>
<dbReference type="GO" id="GO:0005886">
    <property type="term" value="C:plasma membrane"/>
    <property type="evidence" value="ECO:0007669"/>
    <property type="project" value="TreeGrafter"/>
</dbReference>
<dbReference type="Pfam" id="PF00512">
    <property type="entry name" value="HisKA"/>
    <property type="match status" value="1"/>
</dbReference>
<dbReference type="PRINTS" id="PR00344">
    <property type="entry name" value="BCTRLSENSOR"/>
</dbReference>
<dbReference type="Proteomes" id="UP000625316">
    <property type="component" value="Unassembled WGS sequence"/>
</dbReference>
<dbReference type="Gene3D" id="1.10.287.130">
    <property type="match status" value="1"/>
</dbReference>
<dbReference type="RefSeq" id="WP_264323943.1">
    <property type="nucleotide sequence ID" value="NZ_JADEXQ010000011.1"/>
</dbReference>
<dbReference type="PROSITE" id="PS50109">
    <property type="entry name" value="HIS_KIN"/>
    <property type="match status" value="1"/>
</dbReference>
<evidence type="ECO:0000256" key="1">
    <source>
        <dbReference type="ARBA" id="ARBA00000085"/>
    </source>
</evidence>
<dbReference type="InterPro" id="IPR036097">
    <property type="entry name" value="HisK_dim/P_sf"/>
</dbReference>
<comment type="caution">
    <text evidence="8">The sequence shown here is derived from an EMBL/GenBank/DDBJ whole genome shotgun (WGS) entry which is preliminary data.</text>
</comment>
<keyword evidence="6" id="KW-0902">Two-component regulatory system</keyword>
<proteinExistence type="predicted"/>
<dbReference type="SMART" id="SM00388">
    <property type="entry name" value="HisKA"/>
    <property type="match status" value="1"/>
</dbReference>
<feature type="domain" description="Histidine kinase" evidence="7">
    <location>
        <begin position="191"/>
        <end position="407"/>
    </location>
</feature>
<dbReference type="EC" id="2.7.13.3" evidence="2"/>
<dbReference type="GO" id="GO:0004721">
    <property type="term" value="F:phosphoprotein phosphatase activity"/>
    <property type="evidence" value="ECO:0007669"/>
    <property type="project" value="TreeGrafter"/>
</dbReference>
<dbReference type="SUPFAM" id="SSF55874">
    <property type="entry name" value="ATPase domain of HSP90 chaperone/DNA topoisomerase II/histidine kinase"/>
    <property type="match status" value="1"/>
</dbReference>
<dbReference type="Gene3D" id="3.30.565.10">
    <property type="entry name" value="Histidine kinase-like ATPase, C-terminal domain"/>
    <property type="match status" value="1"/>
</dbReference>
<evidence type="ECO:0000256" key="2">
    <source>
        <dbReference type="ARBA" id="ARBA00012438"/>
    </source>
</evidence>
<dbReference type="SUPFAM" id="SSF47384">
    <property type="entry name" value="Homodimeric domain of signal transducing histidine kinase"/>
    <property type="match status" value="1"/>
</dbReference>
<keyword evidence="4" id="KW-0808">Transferase</keyword>
<name>A0A928VMA6_9CYAN</name>
<dbReference type="InterPro" id="IPR005467">
    <property type="entry name" value="His_kinase_dom"/>
</dbReference>
<reference evidence="8" key="1">
    <citation type="submission" date="2020-10" db="EMBL/GenBank/DDBJ databases">
        <authorList>
            <person name="Castelo-Branco R."/>
            <person name="Eusebio N."/>
            <person name="Adriana R."/>
            <person name="Vieira A."/>
            <person name="Brugerolle De Fraissinette N."/>
            <person name="Rezende De Castro R."/>
            <person name="Schneider M.P."/>
            <person name="Vasconcelos V."/>
            <person name="Leao P.N."/>
        </authorList>
    </citation>
    <scope>NUCLEOTIDE SEQUENCE</scope>
    <source>
        <strain evidence="8">LEGE 11480</strain>
    </source>
</reference>
<dbReference type="PANTHER" id="PTHR45453">
    <property type="entry name" value="PHOSPHATE REGULON SENSOR PROTEIN PHOR"/>
    <property type="match status" value="1"/>
</dbReference>
<evidence type="ECO:0000313" key="9">
    <source>
        <dbReference type="Proteomes" id="UP000625316"/>
    </source>
</evidence>
<dbReference type="CDD" id="cd00082">
    <property type="entry name" value="HisKA"/>
    <property type="match status" value="1"/>
</dbReference>
<evidence type="ECO:0000256" key="5">
    <source>
        <dbReference type="ARBA" id="ARBA00022777"/>
    </source>
</evidence>
<sequence>MFNRTRYQLLLAYLLVLTIVLSSFAIAVRTTFTHNLNQQLNQRLQILATALGLELEREDGQLVVENETALSPTQAVQWFDAQGQLLEAQGSYKIQLPFKPQINRQTQIQPQPATSLTQPVTDQDSGNLIGYVRVSESTQPLQATLRSLDLGLGSGIALSLLLSGIGGIWLIRQAMQPIEQSFHHLQRFTSDASHELRSPLMAIRANVEVALKYDTDMRPADAEKFRAVQSAVIQLTDLTEDLLALARVDQVNRHTQQVIHVRGMITRVIELYQAKAQQQQVQLTANISETLFVLGDKTQLLRLLINLLENALRHTPTNGQIHLQSRSQGKHILISIQDSGSGIAPEHLPHIFERFWQADRSRSYQTRGFGLGLAIAQNIAQKHGGNIQVTSQLGQGSCFTIALPRYAFPAMRLT</sequence>
<dbReference type="EMBL" id="JADEXQ010000011">
    <property type="protein sequence ID" value="MBE9029125.1"/>
    <property type="molecule type" value="Genomic_DNA"/>
</dbReference>
<dbReference type="InterPro" id="IPR003661">
    <property type="entry name" value="HisK_dim/P_dom"/>
</dbReference>
<dbReference type="InterPro" id="IPR004358">
    <property type="entry name" value="Sig_transdc_His_kin-like_C"/>
</dbReference>
<organism evidence="8 9">
    <name type="scientific">Romeriopsis navalis LEGE 11480</name>
    <dbReference type="NCBI Taxonomy" id="2777977"/>
    <lineage>
        <taxon>Bacteria</taxon>
        <taxon>Bacillati</taxon>
        <taxon>Cyanobacteriota</taxon>
        <taxon>Cyanophyceae</taxon>
        <taxon>Leptolyngbyales</taxon>
        <taxon>Leptolyngbyaceae</taxon>
        <taxon>Romeriopsis</taxon>
        <taxon>Romeriopsis navalis</taxon>
    </lineage>
</organism>
<dbReference type="SMART" id="SM00387">
    <property type="entry name" value="HATPase_c"/>
    <property type="match status" value="1"/>
</dbReference>
<protein>
    <recommendedName>
        <fullName evidence="2">histidine kinase</fullName>
        <ecNumber evidence="2">2.7.13.3</ecNumber>
    </recommendedName>
</protein>